<accession>A0A512BSU6</accession>
<proteinExistence type="predicted"/>
<evidence type="ECO:0000313" key="2">
    <source>
        <dbReference type="Proteomes" id="UP000321085"/>
    </source>
</evidence>
<organism evidence="1 2">
    <name type="scientific">Microvirga aerophila</name>
    <dbReference type="NCBI Taxonomy" id="670291"/>
    <lineage>
        <taxon>Bacteria</taxon>
        <taxon>Pseudomonadati</taxon>
        <taxon>Pseudomonadota</taxon>
        <taxon>Alphaproteobacteria</taxon>
        <taxon>Hyphomicrobiales</taxon>
        <taxon>Methylobacteriaceae</taxon>
        <taxon>Microvirga</taxon>
    </lineage>
</organism>
<name>A0A512BSU6_9HYPH</name>
<dbReference type="Proteomes" id="UP000321085">
    <property type="component" value="Unassembled WGS sequence"/>
</dbReference>
<keyword evidence="2" id="KW-1185">Reference proteome</keyword>
<comment type="caution">
    <text evidence="1">The sequence shown here is derived from an EMBL/GenBank/DDBJ whole genome shotgun (WGS) entry which is preliminary data.</text>
</comment>
<reference evidence="1 2" key="1">
    <citation type="submission" date="2019-07" db="EMBL/GenBank/DDBJ databases">
        <title>Whole genome shotgun sequence of Microvirga aerophila NBRC 106136.</title>
        <authorList>
            <person name="Hosoyama A."/>
            <person name="Uohara A."/>
            <person name="Ohji S."/>
            <person name="Ichikawa N."/>
        </authorList>
    </citation>
    <scope>NUCLEOTIDE SEQUENCE [LARGE SCALE GENOMIC DNA]</scope>
    <source>
        <strain evidence="1 2">NBRC 106136</strain>
    </source>
</reference>
<gene>
    <name evidence="1" type="ORF">MAE02_27590</name>
</gene>
<evidence type="ECO:0000313" key="1">
    <source>
        <dbReference type="EMBL" id="GEO15063.1"/>
    </source>
</evidence>
<sequence>MELAEHEGSLIDQFRTSKVCLRFLAFNPAGSRALAMGSNVGSGHASRAWD</sequence>
<protein>
    <submittedName>
        <fullName evidence="1">Uncharacterized protein</fullName>
    </submittedName>
</protein>
<dbReference type="EMBL" id="BJYU01000035">
    <property type="protein sequence ID" value="GEO15063.1"/>
    <property type="molecule type" value="Genomic_DNA"/>
</dbReference>
<dbReference type="AlphaFoldDB" id="A0A512BSU6"/>